<keyword evidence="1" id="KW-0812">Transmembrane</keyword>
<dbReference type="OrthoDB" id="10346802at2759"/>
<dbReference type="GeneID" id="19121707"/>
<evidence type="ECO:0000256" key="1">
    <source>
        <dbReference type="SAM" id="Phobius"/>
    </source>
</evidence>
<keyword evidence="3" id="KW-1185">Reference proteome</keyword>
<dbReference type="AlphaFoldDB" id="W6YMD5"/>
<name>W6YMD5_COCMI</name>
<reference evidence="2 3" key="1">
    <citation type="journal article" date="2013" name="PLoS Genet.">
        <title>Comparative genome structure, secondary metabolite, and effector coding capacity across Cochliobolus pathogens.</title>
        <authorList>
            <person name="Condon B.J."/>
            <person name="Leng Y."/>
            <person name="Wu D."/>
            <person name="Bushley K.E."/>
            <person name="Ohm R.A."/>
            <person name="Otillar R."/>
            <person name="Martin J."/>
            <person name="Schackwitz W."/>
            <person name="Grimwood J."/>
            <person name="MohdZainudin N."/>
            <person name="Xue C."/>
            <person name="Wang R."/>
            <person name="Manning V.A."/>
            <person name="Dhillon B."/>
            <person name="Tu Z.J."/>
            <person name="Steffenson B.J."/>
            <person name="Salamov A."/>
            <person name="Sun H."/>
            <person name="Lowry S."/>
            <person name="LaButti K."/>
            <person name="Han J."/>
            <person name="Copeland A."/>
            <person name="Lindquist E."/>
            <person name="Barry K."/>
            <person name="Schmutz J."/>
            <person name="Baker S.E."/>
            <person name="Ciuffetti L.M."/>
            <person name="Grigoriev I.V."/>
            <person name="Zhong S."/>
            <person name="Turgeon B.G."/>
        </authorList>
    </citation>
    <scope>NUCLEOTIDE SEQUENCE [LARGE SCALE GENOMIC DNA]</scope>
    <source>
        <strain evidence="2 3">ATCC 44560</strain>
    </source>
</reference>
<dbReference type="HOGENOM" id="CLU_152665_0_0_1"/>
<evidence type="ECO:0000313" key="3">
    <source>
        <dbReference type="Proteomes" id="UP000054032"/>
    </source>
</evidence>
<sequence length="140" mass="15543">MPKDVTWEEEEEEEEEVTMSLYIDQISVYLHFLTGLLAAAACISSVAAAPQAHQTCTYTYRLQELARLPGGYGKDWKNVQSGLCGKFGGGWDSNSGFCSISKSLSDKIFHFDVKPDPEKQGLKPITVRAKYLDVFPPSCK</sequence>
<organism evidence="2 3">
    <name type="scientific">Bipolaris oryzae ATCC 44560</name>
    <dbReference type="NCBI Taxonomy" id="930090"/>
    <lineage>
        <taxon>Eukaryota</taxon>
        <taxon>Fungi</taxon>
        <taxon>Dikarya</taxon>
        <taxon>Ascomycota</taxon>
        <taxon>Pezizomycotina</taxon>
        <taxon>Dothideomycetes</taxon>
        <taxon>Pleosporomycetidae</taxon>
        <taxon>Pleosporales</taxon>
        <taxon>Pleosporineae</taxon>
        <taxon>Pleosporaceae</taxon>
        <taxon>Bipolaris</taxon>
    </lineage>
</organism>
<proteinExistence type="predicted"/>
<dbReference type="Proteomes" id="UP000054032">
    <property type="component" value="Unassembled WGS sequence"/>
</dbReference>
<protein>
    <submittedName>
        <fullName evidence="2">Uncharacterized protein</fullName>
    </submittedName>
</protein>
<feature type="transmembrane region" description="Helical" evidence="1">
    <location>
        <begin position="28"/>
        <end position="49"/>
    </location>
</feature>
<keyword evidence="1" id="KW-1133">Transmembrane helix</keyword>
<gene>
    <name evidence="2" type="ORF">COCMIDRAFT_30635</name>
</gene>
<dbReference type="EMBL" id="KI964166">
    <property type="protein sequence ID" value="EUC40437.1"/>
    <property type="molecule type" value="Genomic_DNA"/>
</dbReference>
<dbReference type="KEGG" id="bor:COCMIDRAFT_30635"/>
<evidence type="ECO:0000313" key="2">
    <source>
        <dbReference type="EMBL" id="EUC40437.1"/>
    </source>
</evidence>
<dbReference type="RefSeq" id="XP_007693055.1">
    <property type="nucleotide sequence ID" value="XM_007694865.1"/>
</dbReference>
<keyword evidence="1" id="KW-0472">Membrane</keyword>
<accession>W6YMD5</accession>